<organism evidence="1 2">
    <name type="scientific">Paenibacillus gyeongsangnamensis</name>
    <dbReference type="NCBI Taxonomy" id="3388067"/>
    <lineage>
        <taxon>Bacteria</taxon>
        <taxon>Bacillati</taxon>
        <taxon>Bacillota</taxon>
        <taxon>Bacilli</taxon>
        <taxon>Bacillales</taxon>
        <taxon>Paenibacillaceae</taxon>
        <taxon>Paenibacillus</taxon>
    </lineage>
</organism>
<evidence type="ECO:0000313" key="2">
    <source>
        <dbReference type="Proteomes" id="UP001527882"/>
    </source>
</evidence>
<dbReference type="RefSeq" id="WP_269884166.1">
    <property type="nucleotide sequence ID" value="NZ_JAQAGZ010000018.1"/>
</dbReference>
<accession>A0ABT4QFI5</accession>
<reference evidence="1 2" key="1">
    <citation type="submission" date="2022-12" db="EMBL/GenBank/DDBJ databases">
        <title>Draft genome sequence of Paenibacillus sp. dW9.</title>
        <authorList>
            <person name="Choi E.-W."/>
            <person name="Kim D.-U."/>
        </authorList>
    </citation>
    <scope>NUCLEOTIDE SEQUENCE [LARGE SCALE GENOMIC DNA]</scope>
    <source>
        <strain evidence="2">dW9</strain>
    </source>
</reference>
<dbReference type="EMBL" id="JAQAGZ010000018">
    <property type="protein sequence ID" value="MCZ8515643.1"/>
    <property type="molecule type" value="Genomic_DNA"/>
</dbReference>
<comment type="caution">
    <text evidence="1">The sequence shown here is derived from an EMBL/GenBank/DDBJ whole genome shotgun (WGS) entry which is preliminary data.</text>
</comment>
<name>A0ABT4QFI5_9BACL</name>
<gene>
    <name evidence="1" type="ORF">O9H85_25180</name>
</gene>
<sequence length="88" mass="9665">MLEKNAERLLVGAVLALAASTLLPVARRTLIPLAETGLQTLSGLTERVKAGIEIARNEVEDVVAEAQFERMRKRLDKEIEMAAMESDC</sequence>
<proteinExistence type="predicted"/>
<dbReference type="Proteomes" id="UP001527882">
    <property type="component" value="Unassembled WGS sequence"/>
</dbReference>
<evidence type="ECO:0000313" key="1">
    <source>
        <dbReference type="EMBL" id="MCZ8515643.1"/>
    </source>
</evidence>
<protein>
    <submittedName>
        <fullName evidence="1">DUF5132 domain-containing protein</fullName>
    </submittedName>
</protein>
<keyword evidence="2" id="KW-1185">Reference proteome</keyword>